<keyword evidence="2" id="KW-1185">Reference proteome</keyword>
<gene>
    <name evidence="1" type="ORF">DSLASN_43940</name>
</gene>
<dbReference type="InterPro" id="IPR008972">
    <property type="entry name" value="Cupredoxin"/>
</dbReference>
<protein>
    <recommendedName>
        <fullName evidence="3">Blue (type 1) copper domain-containing protein</fullName>
    </recommendedName>
</protein>
<evidence type="ECO:0000313" key="2">
    <source>
        <dbReference type="Proteomes" id="UP001320148"/>
    </source>
</evidence>
<name>A0ABN6FAM0_9BACT</name>
<evidence type="ECO:0008006" key="3">
    <source>
        <dbReference type="Google" id="ProtNLM"/>
    </source>
</evidence>
<accession>A0ABN6FAM0</accession>
<dbReference type="Proteomes" id="UP001320148">
    <property type="component" value="Chromosome"/>
</dbReference>
<dbReference type="SUPFAM" id="SSF49503">
    <property type="entry name" value="Cupredoxins"/>
    <property type="match status" value="1"/>
</dbReference>
<reference evidence="1 2" key="1">
    <citation type="submission" date="2021-02" db="EMBL/GenBank/DDBJ databases">
        <title>Complete genome of Desulfoluna sp. strain ASN36.</title>
        <authorList>
            <person name="Takahashi A."/>
            <person name="Kojima H."/>
            <person name="Fukui M."/>
        </authorList>
    </citation>
    <scope>NUCLEOTIDE SEQUENCE [LARGE SCALE GENOMIC DNA]</scope>
    <source>
        <strain evidence="1 2">ASN36</strain>
    </source>
</reference>
<sequence>MNHRLLRYFVVAFISIVCGVTPLRASETCPDCGSVSGSIQVWKTKVKTKGAKSARDVLVYLEPVGGEPSPPGTTQVSMDQLGLVFLPHVLAVQKGTTVTFLNSDHVDHNVYFLFERTGETLDIGTWGYGISKTYQFNDPGPVITLCKLHLEMAAHILVLDNPFFTLTQIEEGPQKALYAIKNVPPGNYTLKTWHKKLKMKGLSVPITVQSRQETHQNIVITKTKYAK</sequence>
<dbReference type="Gene3D" id="2.60.40.420">
    <property type="entry name" value="Cupredoxins - blue copper proteins"/>
    <property type="match status" value="1"/>
</dbReference>
<proteinExistence type="predicted"/>
<dbReference type="EMBL" id="AP024488">
    <property type="protein sequence ID" value="BCS98762.1"/>
    <property type="molecule type" value="Genomic_DNA"/>
</dbReference>
<evidence type="ECO:0000313" key="1">
    <source>
        <dbReference type="EMBL" id="BCS98762.1"/>
    </source>
</evidence>
<dbReference type="RefSeq" id="WP_236890136.1">
    <property type="nucleotide sequence ID" value="NZ_AP024488.1"/>
</dbReference>
<organism evidence="1 2">
    <name type="scientific">Desulfoluna limicola</name>
    <dbReference type="NCBI Taxonomy" id="2810562"/>
    <lineage>
        <taxon>Bacteria</taxon>
        <taxon>Pseudomonadati</taxon>
        <taxon>Thermodesulfobacteriota</taxon>
        <taxon>Desulfobacteria</taxon>
        <taxon>Desulfobacterales</taxon>
        <taxon>Desulfolunaceae</taxon>
        <taxon>Desulfoluna</taxon>
    </lineage>
</organism>